<dbReference type="Proteomes" id="UP000274822">
    <property type="component" value="Unassembled WGS sequence"/>
</dbReference>
<dbReference type="InterPro" id="IPR000868">
    <property type="entry name" value="Isochorismatase-like_dom"/>
</dbReference>
<dbReference type="Pfam" id="PF00857">
    <property type="entry name" value="Isochorismatase"/>
    <property type="match status" value="1"/>
</dbReference>
<dbReference type="PANTHER" id="PTHR14119">
    <property type="entry name" value="HYDROLASE"/>
    <property type="match status" value="1"/>
</dbReference>
<name>A0A433QI66_9FUNG</name>
<comment type="similarity">
    <text evidence="1">Belongs to the isochorismatase family.</text>
</comment>
<feature type="domain" description="Isochorismatase-like" evidence="2">
    <location>
        <begin position="30"/>
        <end position="177"/>
    </location>
</feature>
<sequence>MEHFTPFWLERVPLNTSAMSVIARVRPANTAFFVCDIQERFRSLIWQFPSVISTSSKMVRASKILGIPLIVTEQNPTALGATISELDVSDAKLVVPKTKFSMYVPEVATEMSRTKINSVVLFGIESHVCVLQTALELLENRIDVHVLADGVSSMNYPEIDIALNRMKQAGANVTTSESIIFQLVGDASNEKFKAISNLVKEYKEASQVNKLLFKPAV</sequence>
<evidence type="ECO:0000256" key="1">
    <source>
        <dbReference type="ARBA" id="ARBA00006336"/>
    </source>
</evidence>
<comment type="caution">
    <text evidence="3">The sequence shown here is derived from an EMBL/GenBank/DDBJ whole genome shotgun (WGS) entry which is preliminary data.</text>
</comment>
<reference evidence="3 4" key="1">
    <citation type="journal article" date="2018" name="New Phytol.">
        <title>Phylogenomics of Endogonaceae and evolution of mycorrhizas within Mucoromycota.</title>
        <authorList>
            <person name="Chang Y."/>
            <person name="Desiro A."/>
            <person name="Na H."/>
            <person name="Sandor L."/>
            <person name="Lipzen A."/>
            <person name="Clum A."/>
            <person name="Barry K."/>
            <person name="Grigoriev I.V."/>
            <person name="Martin F.M."/>
            <person name="Stajich J.E."/>
            <person name="Smith M.E."/>
            <person name="Bonito G."/>
            <person name="Spatafora J.W."/>
        </authorList>
    </citation>
    <scope>NUCLEOTIDE SEQUENCE [LARGE SCALE GENOMIC DNA]</scope>
    <source>
        <strain evidence="3 4">AD002</strain>
    </source>
</reference>
<dbReference type="InterPro" id="IPR050993">
    <property type="entry name" value="Isochorismatase_domain"/>
</dbReference>
<dbReference type="EMBL" id="RBNJ01005073">
    <property type="protein sequence ID" value="RUS29528.1"/>
    <property type="molecule type" value="Genomic_DNA"/>
</dbReference>
<evidence type="ECO:0000259" key="2">
    <source>
        <dbReference type="Pfam" id="PF00857"/>
    </source>
</evidence>
<dbReference type="SUPFAM" id="SSF52499">
    <property type="entry name" value="Isochorismatase-like hydrolases"/>
    <property type="match status" value="1"/>
</dbReference>
<dbReference type="PANTHER" id="PTHR14119:SF3">
    <property type="entry name" value="ISOCHORISMATASE DOMAIN-CONTAINING PROTEIN 2"/>
    <property type="match status" value="1"/>
</dbReference>
<evidence type="ECO:0000313" key="4">
    <source>
        <dbReference type="Proteomes" id="UP000274822"/>
    </source>
</evidence>
<organism evidence="3 4">
    <name type="scientific">Jimgerdemannia flammicorona</name>
    <dbReference type="NCBI Taxonomy" id="994334"/>
    <lineage>
        <taxon>Eukaryota</taxon>
        <taxon>Fungi</taxon>
        <taxon>Fungi incertae sedis</taxon>
        <taxon>Mucoromycota</taxon>
        <taxon>Mucoromycotina</taxon>
        <taxon>Endogonomycetes</taxon>
        <taxon>Endogonales</taxon>
        <taxon>Endogonaceae</taxon>
        <taxon>Jimgerdemannia</taxon>
    </lineage>
</organism>
<proteinExistence type="inferred from homology"/>
<protein>
    <submittedName>
        <fullName evidence="3">Isochorismatase-like protein</fullName>
    </submittedName>
</protein>
<dbReference type="FunFam" id="3.40.50.850:FF:000001">
    <property type="entry name" value="Isochorismatase domain-containing protein 1"/>
    <property type="match status" value="1"/>
</dbReference>
<dbReference type="InterPro" id="IPR036380">
    <property type="entry name" value="Isochorismatase-like_sf"/>
</dbReference>
<dbReference type="Gene3D" id="3.40.50.850">
    <property type="entry name" value="Isochorismatase-like"/>
    <property type="match status" value="1"/>
</dbReference>
<dbReference type="AlphaFoldDB" id="A0A433QI66"/>
<keyword evidence="4" id="KW-1185">Reference proteome</keyword>
<dbReference type="CDD" id="cd01012">
    <property type="entry name" value="YcaC_related"/>
    <property type="match status" value="1"/>
</dbReference>
<gene>
    <name evidence="3" type="ORF">BC938DRAFT_480549</name>
</gene>
<evidence type="ECO:0000313" key="3">
    <source>
        <dbReference type="EMBL" id="RUS29528.1"/>
    </source>
</evidence>
<accession>A0A433QI66</accession>